<keyword evidence="4" id="KW-0410">Iron transport</keyword>
<dbReference type="InterPro" id="IPR051313">
    <property type="entry name" value="Bact_iron-sidero_bind"/>
</dbReference>
<feature type="domain" description="Fe/B12 periplasmic-binding" evidence="7">
    <location>
        <begin position="49"/>
        <end position="313"/>
    </location>
</feature>
<comment type="subcellular location">
    <subcellularLocation>
        <location evidence="1">Cell envelope</location>
    </subcellularLocation>
</comment>
<evidence type="ECO:0000259" key="7">
    <source>
        <dbReference type="PROSITE" id="PS50983"/>
    </source>
</evidence>
<dbReference type="PANTHER" id="PTHR30532:SF28">
    <property type="entry name" value="PETROBACTIN-BINDING PROTEIN YCLQ"/>
    <property type="match status" value="1"/>
</dbReference>
<gene>
    <name evidence="8" type="ORF">CQW29_07455</name>
</gene>
<dbReference type="AlphaFoldDB" id="A0A2S9IDV3"/>
<evidence type="ECO:0000256" key="1">
    <source>
        <dbReference type="ARBA" id="ARBA00004196"/>
    </source>
</evidence>
<evidence type="ECO:0000256" key="5">
    <source>
        <dbReference type="ARBA" id="ARBA00022729"/>
    </source>
</evidence>
<dbReference type="CDD" id="cd01140">
    <property type="entry name" value="FatB"/>
    <property type="match status" value="1"/>
</dbReference>
<sequence>MPLPRFTRNILATSMLLAASGTFAADTISTSIPVTDSINTQTLNKNPQNVVVYDLAMLDILDVLGVKVSGLPLPKEKGSYPAYLSKYESDSYYNVGNPFKPDFEVLKQHKPDLIIGGSRAFESTDKLRAVAPTLDLTVDNAHLLSSLEDRTRTLGKLFDKQPQAEQALASFNKDIQKTRPLAEKAGTAMTVLVTGDKLMAYGYGDHYGFIFDLLGFKEATQVEGKGRFGEIVDAARIKKADPEWIFVIDRNSAIGQGPANAEKLLGDPQVRATRAAKDGHIVYLDAKAIYSAGGLTAYDQQVKRIYGVLSNSQ</sequence>
<keyword evidence="9" id="KW-1185">Reference proteome</keyword>
<keyword evidence="4" id="KW-0406">Ion transport</keyword>
<comment type="caution">
    <text evidence="8">The sequence shown here is derived from an EMBL/GenBank/DDBJ whole genome shotgun (WGS) entry which is preliminary data.</text>
</comment>
<dbReference type="SUPFAM" id="SSF53807">
    <property type="entry name" value="Helical backbone' metal receptor"/>
    <property type="match status" value="1"/>
</dbReference>
<evidence type="ECO:0000313" key="9">
    <source>
        <dbReference type="Proteomes" id="UP000239181"/>
    </source>
</evidence>
<evidence type="ECO:0000256" key="4">
    <source>
        <dbReference type="ARBA" id="ARBA00022496"/>
    </source>
</evidence>
<accession>A0A2S9IDV3</accession>
<dbReference type="EMBL" id="PDET01000004">
    <property type="protein sequence ID" value="PRD15960.1"/>
    <property type="molecule type" value="Genomic_DNA"/>
</dbReference>
<dbReference type="GO" id="GO:1901678">
    <property type="term" value="P:iron coordination entity transport"/>
    <property type="evidence" value="ECO:0007669"/>
    <property type="project" value="UniProtKB-ARBA"/>
</dbReference>
<dbReference type="PANTHER" id="PTHR30532">
    <property type="entry name" value="IRON III DICITRATE-BINDING PERIPLASMIC PROTEIN"/>
    <property type="match status" value="1"/>
</dbReference>
<dbReference type="PROSITE" id="PS50983">
    <property type="entry name" value="FE_B12_PBP"/>
    <property type="match status" value="1"/>
</dbReference>
<dbReference type="RefSeq" id="WP_105592094.1">
    <property type="nucleotide sequence ID" value="NZ_PDET01000004.1"/>
</dbReference>
<name>A0A2S9IDV3_9GAMM</name>
<dbReference type="Gene3D" id="3.40.50.1980">
    <property type="entry name" value="Nitrogenase molybdenum iron protein domain"/>
    <property type="match status" value="2"/>
</dbReference>
<dbReference type="Pfam" id="PF01497">
    <property type="entry name" value="Peripla_BP_2"/>
    <property type="match status" value="1"/>
</dbReference>
<organism evidence="8 9">
    <name type="scientific">Pantoea coffeiphila</name>
    <dbReference type="NCBI Taxonomy" id="1465635"/>
    <lineage>
        <taxon>Bacteria</taxon>
        <taxon>Pseudomonadati</taxon>
        <taxon>Pseudomonadota</taxon>
        <taxon>Gammaproteobacteria</taxon>
        <taxon>Enterobacterales</taxon>
        <taxon>Erwiniaceae</taxon>
        <taxon>Pantoea</taxon>
    </lineage>
</organism>
<evidence type="ECO:0000256" key="3">
    <source>
        <dbReference type="ARBA" id="ARBA00022448"/>
    </source>
</evidence>
<keyword evidence="5 6" id="KW-0732">Signal</keyword>
<dbReference type="InterPro" id="IPR033870">
    <property type="entry name" value="FatB"/>
</dbReference>
<dbReference type="Proteomes" id="UP000239181">
    <property type="component" value="Unassembled WGS sequence"/>
</dbReference>
<protein>
    <submittedName>
        <fullName evidence="8">Iron ABC transporter substrate-binding protein</fullName>
    </submittedName>
</protein>
<keyword evidence="3" id="KW-0813">Transport</keyword>
<evidence type="ECO:0000313" key="8">
    <source>
        <dbReference type="EMBL" id="PRD15960.1"/>
    </source>
</evidence>
<keyword evidence="4" id="KW-0408">Iron</keyword>
<feature type="signal peptide" evidence="6">
    <location>
        <begin position="1"/>
        <end position="24"/>
    </location>
</feature>
<reference evidence="8 9" key="1">
    <citation type="submission" date="2017-10" db="EMBL/GenBank/DDBJ databases">
        <title>Draft genome of two endophytic bacteria isolated from 'guarana' Paullinia cupana (Mart.) Ducke.</title>
        <authorList>
            <person name="Siqueira K.A."/>
            <person name="Liotti R.G."/>
            <person name="Mendes T.A."/>
            <person name="Soares M.A."/>
        </authorList>
    </citation>
    <scope>NUCLEOTIDE SEQUENCE [LARGE SCALE GENOMIC DNA]</scope>
    <source>
        <strain evidence="8 9">342</strain>
    </source>
</reference>
<evidence type="ECO:0000256" key="6">
    <source>
        <dbReference type="SAM" id="SignalP"/>
    </source>
</evidence>
<dbReference type="OrthoDB" id="63946at2"/>
<dbReference type="GO" id="GO:0030288">
    <property type="term" value="C:outer membrane-bounded periplasmic space"/>
    <property type="evidence" value="ECO:0007669"/>
    <property type="project" value="TreeGrafter"/>
</dbReference>
<dbReference type="InterPro" id="IPR002491">
    <property type="entry name" value="ABC_transptr_periplasmic_BD"/>
</dbReference>
<proteinExistence type="inferred from homology"/>
<comment type="similarity">
    <text evidence="2">Belongs to the bacterial solute-binding protein 8 family.</text>
</comment>
<evidence type="ECO:0000256" key="2">
    <source>
        <dbReference type="ARBA" id="ARBA00008814"/>
    </source>
</evidence>
<feature type="chain" id="PRO_5015541433" evidence="6">
    <location>
        <begin position="25"/>
        <end position="313"/>
    </location>
</feature>